<proteinExistence type="predicted"/>
<dbReference type="AlphaFoldDB" id="A0A8J2J0W5"/>
<evidence type="ECO:0000313" key="1">
    <source>
        <dbReference type="EMBL" id="CAG7566397.1"/>
    </source>
</evidence>
<protein>
    <submittedName>
        <fullName evidence="1">Uncharacterized protein</fullName>
    </submittedName>
</protein>
<name>A0A8J2J0W5_FUSEQ</name>
<reference evidence="1" key="1">
    <citation type="submission" date="2021-05" db="EMBL/GenBank/DDBJ databases">
        <authorList>
            <person name="Khan N."/>
        </authorList>
    </citation>
    <scope>NUCLEOTIDE SEQUENCE</scope>
</reference>
<sequence>MLANVVVGLPAKPTEEGTSKVQDVFYSVQCEPETWGTANRCGTWCNTQGALNFNRSRCPVGSNAADDIMFDCYCVGECAICKDKGDDQVKEKTDDLHCEAFNTPKFFVHVRFFPEKKEDSTYFVAGKPQPSTSNRIIGLVRTSASRSKDDFDELAKDIEYTWYDVLGVELPEDSEIWTSESENKRLIMVTFTPMVALREASMTIPEAGHDQEWLEEQLPFIHTMANKHVPGFPDLSDEITSKIDKMNSQ</sequence>
<evidence type="ECO:0000313" key="2">
    <source>
        <dbReference type="Proteomes" id="UP000693738"/>
    </source>
</evidence>
<accession>A0A8J2J0W5</accession>
<gene>
    <name evidence="1" type="ORF">FEQUK3_LOCUS12112</name>
</gene>
<dbReference type="Proteomes" id="UP000693738">
    <property type="component" value="Unassembled WGS sequence"/>
</dbReference>
<comment type="caution">
    <text evidence="1">The sequence shown here is derived from an EMBL/GenBank/DDBJ whole genome shotgun (WGS) entry which is preliminary data.</text>
</comment>
<organism evidence="1 2">
    <name type="scientific">Fusarium equiseti</name>
    <name type="common">Fusarium scirpi</name>
    <dbReference type="NCBI Taxonomy" id="61235"/>
    <lineage>
        <taxon>Eukaryota</taxon>
        <taxon>Fungi</taxon>
        <taxon>Dikarya</taxon>
        <taxon>Ascomycota</taxon>
        <taxon>Pezizomycotina</taxon>
        <taxon>Sordariomycetes</taxon>
        <taxon>Hypocreomycetidae</taxon>
        <taxon>Hypocreales</taxon>
        <taxon>Nectriaceae</taxon>
        <taxon>Fusarium</taxon>
        <taxon>Fusarium incarnatum-equiseti species complex</taxon>
    </lineage>
</organism>
<dbReference type="EMBL" id="CAJSTJ010000206">
    <property type="protein sequence ID" value="CAG7566397.1"/>
    <property type="molecule type" value="Genomic_DNA"/>
</dbReference>